<evidence type="ECO:0000313" key="2">
    <source>
        <dbReference type="Proteomes" id="UP001205603"/>
    </source>
</evidence>
<gene>
    <name evidence="1" type="ORF">NMU02_09175</name>
</gene>
<proteinExistence type="predicted"/>
<accession>A0ABT1MI17</accession>
<keyword evidence="2" id="KW-1185">Reference proteome</keyword>
<dbReference type="Pfam" id="PF12099">
    <property type="entry name" value="DUF3575"/>
    <property type="match status" value="1"/>
</dbReference>
<comment type="caution">
    <text evidence="1">The sequence shown here is derived from an EMBL/GenBank/DDBJ whole genome shotgun (WGS) entry which is preliminary data.</text>
</comment>
<evidence type="ECO:0000313" key="1">
    <source>
        <dbReference type="EMBL" id="MCP9612262.1"/>
    </source>
</evidence>
<dbReference type="RefSeq" id="WP_255027547.1">
    <property type="nucleotide sequence ID" value="NZ_JANDHW010000008.1"/>
</dbReference>
<dbReference type="Proteomes" id="UP001205603">
    <property type="component" value="Unassembled WGS sequence"/>
</dbReference>
<dbReference type="EMBL" id="JANDHW010000008">
    <property type="protein sequence ID" value="MCP9612262.1"/>
    <property type="molecule type" value="Genomic_DNA"/>
</dbReference>
<reference evidence="1 2" key="1">
    <citation type="submission" date="2022-07" db="EMBL/GenBank/DDBJ databases">
        <title>Fecal culturing of patients with breast cancer.</title>
        <authorList>
            <person name="Teng N.M.Y."/>
            <person name="Kiu R."/>
            <person name="Evans R."/>
            <person name="Baker D.J."/>
            <person name="Zenner C."/>
            <person name="Robinson S.D."/>
            <person name="Hall L.J."/>
        </authorList>
    </citation>
    <scope>NUCLEOTIDE SEQUENCE [LARGE SCALE GENOMIC DNA]</scope>
    <source>
        <strain evidence="1 2">LH1063</strain>
    </source>
</reference>
<organism evidence="1 2">
    <name type="scientific">Coprobacter tertius</name>
    <dbReference type="NCBI Taxonomy" id="2944915"/>
    <lineage>
        <taxon>Bacteria</taxon>
        <taxon>Pseudomonadati</taxon>
        <taxon>Bacteroidota</taxon>
        <taxon>Bacteroidia</taxon>
        <taxon>Bacteroidales</taxon>
        <taxon>Barnesiellaceae</taxon>
        <taxon>Coprobacter</taxon>
    </lineage>
</organism>
<sequence>MNKYLIIFMLTLLPAITYSQTVGIKSNIFYDATTTLNLGVEIAFDPKTTLDISGNYNPWKFANRKQFKHWLIQPEFRWWFCETFNGSFIGLHAIAGGYNIGGIKIPFKLYKGLGEHRYQGNMYGGGIAYGYQWILSSHWGIEASIGVGYMYIKYDRYPRGNCGNKLGNGHKNYFGPTKLALSFIYII</sequence>
<dbReference type="InterPro" id="IPR021958">
    <property type="entry name" value="DUF3575"/>
</dbReference>
<protein>
    <submittedName>
        <fullName evidence="1">DUF3575 domain-containing protein</fullName>
    </submittedName>
</protein>
<name>A0ABT1MI17_9BACT</name>